<dbReference type="InterPro" id="IPR029071">
    <property type="entry name" value="Ubiquitin-like_domsf"/>
</dbReference>
<evidence type="ECO:0000313" key="4">
    <source>
        <dbReference type="Proteomes" id="UP000247978"/>
    </source>
</evidence>
<dbReference type="Gene3D" id="3.10.20.90">
    <property type="entry name" value="Phosphatidylinositol 3-kinase Catalytic Subunit, Chain A, domain 1"/>
    <property type="match status" value="1"/>
</dbReference>
<organism evidence="3 4">
    <name type="scientific">Pseudogracilibacillus auburnensis</name>
    <dbReference type="NCBI Taxonomy" id="1494959"/>
    <lineage>
        <taxon>Bacteria</taxon>
        <taxon>Bacillati</taxon>
        <taxon>Bacillota</taxon>
        <taxon>Bacilli</taxon>
        <taxon>Bacillales</taxon>
        <taxon>Bacillaceae</taxon>
        <taxon>Pseudogracilibacillus</taxon>
    </lineage>
</organism>
<comment type="caution">
    <text evidence="3">The sequence shown here is derived from an EMBL/GenBank/DDBJ whole genome shotgun (WGS) entry which is preliminary data.</text>
</comment>
<dbReference type="SUPFAM" id="SSF54236">
    <property type="entry name" value="Ubiquitin-like"/>
    <property type="match status" value="1"/>
</dbReference>
<dbReference type="InterPro" id="IPR024962">
    <property type="entry name" value="YukD-like"/>
</dbReference>
<evidence type="ECO:0000256" key="1">
    <source>
        <dbReference type="ARBA" id="ARBA00011007"/>
    </source>
</evidence>
<dbReference type="AlphaFoldDB" id="A0A2V3VZ78"/>
<reference evidence="3 4" key="1">
    <citation type="submission" date="2018-05" db="EMBL/GenBank/DDBJ databases">
        <title>Genomic Encyclopedia of Type Strains, Phase IV (KMG-IV): sequencing the most valuable type-strain genomes for metagenomic binning, comparative biology and taxonomic classification.</title>
        <authorList>
            <person name="Goeker M."/>
        </authorList>
    </citation>
    <scope>NUCLEOTIDE SEQUENCE [LARGE SCALE GENOMIC DNA]</scope>
    <source>
        <strain evidence="3 4">DSM 28556</strain>
    </source>
</reference>
<dbReference type="InterPro" id="IPR014921">
    <property type="entry name" value="EsaB"/>
</dbReference>
<evidence type="ECO:0000256" key="2">
    <source>
        <dbReference type="PIRNR" id="PIRNR037793"/>
    </source>
</evidence>
<accession>A0A2V3VZ78</accession>
<name>A0A2V3VZ78_9BACI</name>
<dbReference type="Proteomes" id="UP000247978">
    <property type="component" value="Unassembled WGS sequence"/>
</dbReference>
<sequence>MLAKNVHINVTVDFTNWNDGMYDLRIPIQLTVKQLLLNLQETLEITMPESSLFATKIETKQLLLADDDSLIDYPVTDGDIIVVL</sequence>
<gene>
    <name evidence="3" type="ORF">DFR56_10814</name>
</gene>
<proteinExistence type="inferred from homology"/>
<comment type="similarity">
    <text evidence="1 2">Belongs to the EsaB family.</text>
</comment>
<dbReference type="PIRSF" id="PIRSF037793">
    <property type="entry name" value="DUF_ubiquitin-like_YukD"/>
    <property type="match status" value="1"/>
</dbReference>
<evidence type="ECO:0000313" key="3">
    <source>
        <dbReference type="EMBL" id="PXW86201.1"/>
    </source>
</evidence>
<dbReference type="Pfam" id="PF08817">
    <property type="entry name" value="YukD"/>
    <property type="match status" value="1"/>
</dbReference>
<dbReference type="EMBL" id="QJJQ01000008">
    <property type="protein sequence ID" value="PXW86201.1"/>
    <property type="molecule type" value="Genomic_DNA"/>
</dbReference>
<protein>
    <submittedName>
        <fullName evidence="3">Putative ubiquitin-like protein YukD</fullName>
    </submittedName>
</protein>
<keyword evidence="4" id="KW-1185">Reference proteome</keyword>